<evidence type="ECO:0000313" key="6">
    <source>
        <dbReference type="Proteomes" id="UP000005732"/>
    </source>
</evidence>
<dbReference type="InterPro" id="IPR040442">
    <property type="entry name" value="Pyrv_kinase-like_dom_sf"/>
</dbReference>
<comment type="similarity">
    <text evidence="1">Belongs to the HpcH/HpaI aldolase family.</text>
</comment>
<evidence type="ECO:0000313" key="5">
    <source>
        <dbReference type="EMBL" id="EJC81063.1"/>
    </source>
</evidence>
<keyword evidence="2" id="KW-0479">Metal-binding</keyword>
<dbReference type="GO" id="GO:0005737">
    <property type="term" value="C:cytoplasm"/>
    <property type="evidence" value="ECO:0007669"/>
    <property type="project" value="TreeGrafter"/>
</dbReference>
<dbReference type="InterPro" id="IPR005000">
    <property type="entry name" value="Aldolase/citrate-lyase_domain"/>
</dbReference>
<dbReference type="AlphaFoldDB" id="J0W7A7"/>
<dbReference type="Proteomes" id="UP000005732">
    <property type="component" value="Unassembled WGS sequence"/>
</dbReference>
<name>J0W7A7_RHILT</name>
<dbReference type="PANTHER" id="PTHR30502">
    <property type="entry name" value="2-KETO-3-DEOXY-L-RHAMNONATE ALDOLASE"/>
    <property type="match status" value="1"/>
</dbReference>
<dbReference type="InterPro" id="IPR050251">
    <property type="entry name" value="HpcH-HpaI_aldolase"/>
</dbReference>
<feature type="domain" description="HpcH/HpaI aldolase/citrate lyase" evidence="4">
    <location>
        <begin position="17"/>
        <end position="230"/>
    </location>
</feature>
<reference evidence="5 6" key="1">
    <citation type="submission" date="2012-02" db="EMBL/GenBank/DDBJ databases">
        <title>Improved High-Quality Draft Sequence of Rhizobium leguminosarum bv. trifolii WSM2297.</title>
        <authorList>
            <consortium name="US DOE Joint Genome Institute"/>
            <person name="Lucas S."/>
            <person name="Han J."/>
            <person name="Lapidus A."/>
            <person name="Cheng J.-F."/>
            <person name="Goodwin L."/>
            <person name="Pitluck S."/>
            <person name="Peters L."/>
            <person name="Ovchinnikova G."/>
            <person name="Zhang X."/>
            <person name="Detter J.C."/>
            <person name="Han C."/>
            <person name="Tapia R."/>
            <person name="Land M."/>
            <person name="Hauser L."/>
            <person name="Kyrpides N."/>
            <person name="Ivanova N."/>
            <person name="Pagani I."/>
            <person name="Brau L."/>
            <person name="Yates R."/>
            <person name="O'Hara G."/>
            <person name="Rui T."/>
            <person name="Howieson J."/>
            <person name="Reeve W."/>
            <person name="Woyke T."/>
        </authorList>
    </citation>
    <scope>NUCLEOTIDE SEQUENCE [LARGE SCALE GENOMIC DNA]</scope>
    <source>
        <strain evidence="5 6">WSM2297</strain>
    </source>
</reference>
<evidence type="ECO:0000256" key="1">
    <source>
        <dbReference type="ARBA" id="ARBA00005568"/>
    </source>
</evidence>
<gene>
    <name evidence="5" type="ORF">Rleg4DRAFT_2733</name>
</gene>
<evidence type="ECO:0000256" key="3">
    <source>
        <dbReference type="ARBA" id="ARBA00023239"/>
    </source>
</evidence>
<protein>
    <submittedName>
        <fullName evidence="5">2,4-dihydroxyhept-2-ene-1,7-dioic acid aldolase</fullName>
    </submittedName>
</protein>
<dbReference type="RefSeq" id="WP_003581976.1">
    <property type="nucleotide sequence ID" value="NZ_JH719395.1"/>
</dbReference>
<proteinExistence type="inferred from homology"/>
<organism evidence="5 6">
    <name type="scientific">Rhizobium leguminosarum bv. trifolii WSM2297</name>
    <dbReference type="NCBI Taxonomy" id="754762"/>
    <lineage>
        <taxon>Bacteria</taxon>
        <taxon>Pseudomonadati</taxon>
        <taxon>Pseudomonadota</taxon>
        <taxon>Alphaproteobacteria</taxon>
        <taxon>Hyphomicrobiales</taxon>
        <taxon>Rhizobiaceae</taxon>
        <taxon>Rhizobium/Agrobacterium group</taxon>
        <taxon>Rhizobium</taxon>
    </lineage>
</organism>
<dbReference type="Pfam" id="PF03328">
    <property type="entry name" value="HpcH_HpaI"/>
    <property type="match status" value="1"/>
</dbReference>
<keyword evidence="3" id="KW-0456">Lyase</keyword>
<evidence type="ECO:0000256" key="2">
    <source>
        <dbReference type="ARBA" id="ARBA00022723"/>
    </source>
</evidence>
<dbReference type="GO" id="GO:0016832">
    <property type="term" value="F:aldehyde-lyase activity"/>
    <property type="evidence" value="ECO:0007669"/>
    <property type="project" value="TreeGrafter"/>
</dbReference>
<dbReference type="InterPro" id="IPR015813">
    <property type="entry name" value="Pyrv/PenolPyrv_kinase-like_dom"/>
</dbReference>
<dbReference type="GO" id="GO:0046872">
    <property type="term" value="F:metal ion binding"/>
    <property type="evidence" value="ECO:0007669"/>
    <property type="project" value="UniProtKB-KW"/>
</dbReference>
<dbReference type="Gene3D" id="3.20.20.60">
    <property type="entry name" value="Phosphoenolpyruvate-binding domains"/>
    <property type="match status" value="1"/>
</dbReference>
<dbReference type="PANTHER" id="PTHR30502:SF0">
    <property type="entry name" value="PHOSPHOENOLPYRUVATE CARBOXYLASE FAMILY PROTEIN"/>
    <property type="match status" value="1"/>
</dbReference>
<evidence type="ECO:0000259" key="4">
    <source>
        <dbReference type="Pfam" id="PF03328"/>
    </source>
</evidence>
<accession>J0W7A7</accession>
<dbReference type="OrthoDB" id="9802624at2"/>
<dbReference type="SUPFAM" id="SSF51621">
    <property type="entry name" value="Phosphoenolpyruvate/pyruvate domain"/>
    <property type="match status" value="1"/>
</dbReference>
<sequence>MNRLKQRIAAGEQVAAAWIELSNPDIAEIMVHHGWSTLVIDGEHGVGDLDDWVAVARAAESAGADVVLRVPDGSDTTLKRVLDRGFRSLIVPMVNTAEQARGIIQSCRYPGAGRRGYAAPIVRASDWGARPGYARDEAKDELLLMLQCEHIEAVENLPQIAAVDGVDLIFIGPNDLAGSIDHLERMMEPAPQDLLRRIEATAAAAGKPLATILGAGRDWADLRALGYRFMIGPNDISLLIAGARAAAAERDQTAVAKAGGY</sequence>
<dbReference type="HOGENOM" id="CLU_059964_1_0_5"/>
<dbReference type="EMBL" id="JH719395">
    <property type="protein sequence ID" value="EJC81063.1"/>
    <property type="molecule type" value="Genomic_DNA"/>
</dbReference>